<dbReference type="Pfam" id="PF22725">
    <property type="entry name" value="GFO_IDH_MocA_C3"/>
    <property type="match status" value="1"/>
</dbReference>
<evidence type="ECO:0000259" key="3">
    <source>
        <dbReference type="Pfam" id="PF01408"/>
    </source>
</evidence>
<dbReference type="InterPro" id="IPR036291">
    <property type="entry name" value="NAD(P)-bd_dom_sf"/>
</dbReference>
<protein>
    <submittedName>
        <fullName evidence="5">Gfo/Idh/MocA family oxidoreductase</fullName>
    </submittedName>
</protein>
<dbReference type="PANTHER" id="PTHR22604:SF105">
    <property type="entry name" value="TRANS-1,2-DIHYDROBENZENE-1,2-DIOL DEHYDROGENASE"/>
    <property type="match status" value="1"/>
</dbReference>
<dbReference type="EMBL" id="DVIQ01000015">
    <property type="protein sequence ID" value="HIS30419.1"/>
    <property type="molecule type" value="Genomic_DNA"/>
</dbReference>
<keyword evidence="2" id="KW-0560">Oxidoreductase</keyword>
<dbReference type="Pfam" id="PF01408">
    <property type="entry name" value="GFO_IDH_MocA"/>
    <property type="match status" value="1"/>
</dbReference>
<dbReference type="GO" id="GO:0000166">
    <property type="term" value="F:nucleotide binding"/>
    <property type="evidence" value="ECO:0007669"/>
    <property type="project" value="InterPro"/>
</dbReference>
<sequence length="322" mass="35960">MKMAVLGAGNIAGTMARTIAPMKEIKAYAAGSRDLSKARAFAEKFGFEKAFGSYEEMLQDPEIDLVYVATPHSHHYEHVRLCLEHGKNVLCEKAFTVNAAQARELLSMAEEKGLLLTEAIWTRYLPMRSILDGVLESGIIGEPYSLTGNLCYVLNHVRRNQLPELAGGALLDLGVYPLNFACMTFKAPVKSVLSTCRFNEYGVDDSNSIILTFEDGKTATLHSSQLAASERGGMIYGSKGYIEVENINNCQGIRVFNKNYELIQEIRAPKQITGYEYEVIACMEALEKGLTECPQMPHSETIRMMELMDRIRADWGMKFPME</sequence>
<evidence type="ECO:0000256" key="2">
    <source>
        <dbReference type="ARBA" id="ARBA00023002"/>
    </source>
</evidence>
<comment type="caution">
    <text evidence="5">The sequence shown here is derived from an EMBL/GenBank/DDBJ whole genome shotgun (WGS) entry which is preliminary data.</text>
</comment>
<dbReference type="Gene3D" id="3.30.360.10">
    <property type="entry name" value="Dihydrodipicolinate Reductase, domain 2"/>
    <property type="match status" value="1"/>
</dbReference>
<proteinExistence type="inferred from homology"/>
<evidence type="ECO:0000256" key="1">
    <source>
        <dbReference type="ARBA" id="ARBA00010928"/>
    </source>
</evidence>
<dbReference type="InterPro" id="IPR000683">
    <property type="entry name" value="Gfo/Idh/MocA-like_OxRdtase_N"/>
</dbReference>
<dbReference type="InterPro" id="IPR055170">
    <property type="entry name" value="GFO_IDH_MocA-like_dom"/>
</dbReference>
<comment type="similarity">
    <text evidence="1">Belongs to the Gfo/Idh/MocA family.</text>
</comment>
<dbReference type="GO" id="GO:0016491">
    <property type="term" value="F:oxidoreductase activity"/>
    <property type="evidence" value="ECO:0007669"/>
    <property type="project" value="UniProtKB-KW"/>
</dbReference>
<accession>A0A9D1ERA3</accession>
<dbReference type="InterPro" id="IPR050984">
    <property type="entry name" value="Gfo/Idh/MocA_domain"/>
</dbReference>
<organism evidence="5 6">
    <name type="scientific">Candidatus Limivivens intestinipullorum</name>
    <dbReference type="NCBI Taxonomy" id="2840858"/>
    <lineage>
        <taxon>Bacteria</taxon>
        <taxon>Bacillati</taxon>
        <taxon>Bacillota</taxon>
        <taxon>Clostridia</taxon>
        <taxon>Lachnospirales</taxon>
        <taxon>Lachnospiraceae</taxon>
        <taxon>Lachnospiraceae incertae sedis</taxon>
        <taxon>Candidatus Limivivens</taxon>
    </lineage>
</organism>
<name>A0A9D1ERA3_9FIRM</name>
<evidence type="ECO:0000259" key="4">
    <source>
        <dbReference type="Pfam" id="PF22725"/>
    </source>
</evidence>
<feature type="domain" description="GFO/IDH/MocA-like oxidoreductase" evidence="4">
    <location>
        <begin position="134"/>
        <end position="243"/>
    </location>
</feature>
<evidence type="ECO:0000313" key="5">
    <source>
        <dbReference type="EMBL" id="HIS30419.1"/>
    </source>
</evidence>
<dbReference type="Gene3D" id="3.40.50.720">
    <property type="entry name" value="NAD(P)-binding Rossmann-like Domain"/>
    <property type="match status" value="1"/>
</dbReference>
<dbReference type="SUPFAM" id="SSF51735">
    <property type="entry name" value="NAD(P)-binding Rossmann-fold domains"/>
    <property type="match status" value="1"/>
</dbReference>
<evidence type="ECO:0000313" key="6">
    <source>
        <dbReference type="Proteomes" id="UP000823935"/>
    </source>
</evidence>
<dbReference type="AlphaFoldDB" id="A0A9D1ERA3"/>
<feature type="domain" description="Gfo/Idh/MocA-like oxidoreductase N-terminal" evidence="3">
    <location>
        <begin position="2"/>
        <end position="117"/>
    </location>
</feature>
<dbReference type="Proteomes" id="UP000823935">
    <property type="component" value="Unassembled WGS sequence"/>
</dbReference>
<reference evidence="5" key="1">
    <citation type="submission" date="2020-10" db="EMBL/GenBank/DDBJ databases">
        <authorList>
            <person name="Gilroy R."/>
        </authorList>
    </citation>
    <scope>NUCLEOTIDE SEQUENCE</scope>
    <source>
        <strain evidence="5">CHK190-19873</strain>
    </source>
</reference>
<dbReference type="PANTHER" id="PTHR22604">
    <property type="entry name" value="OXIDOREDUCTASES"/>
    <property type="match status" value="1"/>
</dbReference>
<gene>
    <name evidence="5" type="ORF">IAB44_02560</name>
</gene>
<dbReference type="SUPFAM" id="SSF55347">
    <property type="entry name" value="Glyceraldehyde-3-phosphate dehydrogenase-like, C-terminal domain"/>
    <property type="match status" value="1"/>
</dbReference>
<reference evidence="5" key="2">
    <citation type="journal article" date="2021" name="PeerJ">
        <title>Extensive microbial diversity within the chicken gut microbiome revealed by metagenomics and culture.</title>
        <authorList>
            <person name="Gilroy R."/>
            <person name="Ravi A."/>
            <person name="Getino M."/>
            <person name="Pursley I."/>
            <person name="Horton D.L."/>
            <person name="Alikhan N.F."/>
            <person name="Baker D."/>
            <person name="Gharbi K."/>
            <person name="Hall N."/>
            <person name="Watson M."/>
            <person name="Adriaenssens E.M."/>
            <person name="Foster-Nyarko E."/>
            <person name="Jarju S."/>
            <person name="Secka A."/>
            <person name="Antonio M."/>
            <person name="Oren A."/>
            <person name="Chaudhuri R.R."/>
            <person name="La Ragione R."/>
            <person name="Hildebrand F."/>
            <person name="Pallen M.J."/>
        </authorList>
    </citation>
    <scope>NUCLEOTIDE SEQUENCE</scope>
    <source>
        <strain evidence="5">CHK190-19873</strain>
    </source>
</reference>